<protein>
    <submittedName>
        <fullName evidence="3">DUF3021 domain-containing protein</fullName>
    </submittedName>
    <submittedName>
        <fullName evidence="2">DUF3021 family protein</fullName>
    </submittedName>
</protein>
<evidence type="ECO:0000313" key="3">
    <source>
        <dbReference type="EMBL" id="MCD7130757.1"/>
    </source>
</evidence>
<keyword evidence="1" id="KW-1133">Transmembrane helix</keyword>
<evidence type="ECO:0000313" key="5">
    <source>
        <dbReference type="Proteomes" id="UP001199710"/>
    </source>
</evidence>
<evidence type="ECO:0000313" key="2">
    <source>
        <dbReference type="EMBL" id="MBB1095604.1"/>
    </source>
</evidence>
<feature type="transmembrane region" description="Helical" evidence="1">
    <location>
        <begin position="87"/>
        <end position="105"/>
    </location>
</feature>
<dbReference type="RefSeq" id="WP_182578485.1">
    <property type="nucleotide sequence ID" value="NZ_JACIVE010000055.1"/>
</dbReference>
<keyword evidence="1" id="KW-0812">Transmembrane</keyword>
<reference evidence="2 4" key="1">
    <citation type="submission" date="2020-07" db="EMBL/GenBank/DDBJ databases">
        <title>Description of Limosilactobacillus balticus sp. nov., Limosilactobacillus agrestis sp. nov., Limosilactobacillus albertensis sp. nov., Limosilactobacillus rudii sp. nov., Limosilactobacillus fastidiosus sp. nov., five novel Limosilactobacillus species isolated from the vertebrate gastrointestinal tract, and proposal of 6 subspecies of Limosilactobacillus reuteri adapted to the gastrointestinal tract of specific vertebrate hosts.</title>
        <authorList>
            <person name="Li F."/>
            <person name="Cheng C."/>
            <person name="Zheng J."/>
            <person name="Quevedo R.M."/>
            <person name="Li J."/>
            <person name="Roos S."/>
            <person name="Gaenzle M.G."/>
            <person name="Walter J."/>
        </authorList>
    </citation>
    <scope>NUCLEOTIDE SEQUENCE [LARGE SCALE GENOMIC DNA]</scope>
    <source>
        <strain evidence="2 4">BG-MG3-A</strain>
    </source>
</reference>
<feature type="transmembrane region" description="Helical" evidence="1">
    <location>
        <begin position="7"/>
        <end position="25"/>
    </location>
</feature>
<gene>
    <name evidence="2" type="ORF">H5R92_05335</name>
    <name evidence="3" type="ORF">LTY36_06120</name>
</gene>
<dbReference type="Pfam" id="PF11457">
    <property type="entry name" value="DUF3021"/>
    <property type="match status" value="1"/>
</dbReference>
<dbReference type="InterPro" id="IPR021560">
    <property type="entry name" value="DUF3021"/>
</dbReference>
<feature type="transmembrane region" description="Helical" evidence="1">
    <location>
        <begin position="61"/>
        <end position="81"/>
    </location>
</feature>
<reference evidence="3 5" key="2">
    <citation type="submission" date="2021-12" db="EMBL/GenBank/DDBJ databases">
        <title>A phylogenomic analysis of Limosilactobacillus reuteri reveals ancient and stable evolutionary relationships with rodents and birds and zoonotic transmission to humans.</title>
        <authorList>
            <person name="Li F."/>
            <person name="Li X."/>
            <person name="Cheng C."/>
            <person name="Tollenaar S."/>
            <person name="Zhang J.S."/>
            <person name="Simpson D."/>
            <person name="Tasseva G."/>
            <person name="Perez-Munoz M.E."/>
            <person name="Frese S."/>
            <person name="Gaenzle M.G."/>
            <person name="Walter J."/>
            <person name="Zheng J."/>
        </authorList>
    </citation>
    <scope>NUCLEOTIDE SEQUENCE [LARGE SCALE GENOMIC DNA]</scope>
    <source>
        <strain evidence="3 5">BG-MG3-B</strain>
    </source>
</reference>
<proteinExistence type="predicted"/>
<sequence length="127" mass="14557">MQRIIRRFCMGVGFAATTYLIALTIQFQKTMPTSCNTVSVLIIGGIIGLLSFIFKTDLSYLVALIIHFILTFILVLVMIWINHWSLNLTSILMIVSIYVIIWAVIRINQVNDVNKINKKLRDRKKQG</sequence>
<comment type="caution">
    <text evidence="2">The sequence shown here is derived from an EMBL/GenBank/DDBJ whole genome shotgun (WGS) entry which is preliminary data.</text>
</comment>
<dbReference type="Proteomes" id="UP000534578">
    <property type="component" value="Unassembled WGS sequence"/>
</dbReference>
<dbReference type="Proteomes" id="UP001199710">
    <property type="component" value="Unassembled WGS sequence"/>
</dbReference>
<dbReference type="EMBL" id="JAJPDE010000066">
    <property type="protein sequence ID" value="MCD7130757.1"/>
    <property type="molecule type" value="Genomic_DNA"/>
</dbReference>
<feature type="transmembrane region" description="Helical" evidence="1">
    <location>
        <begin position="37"/>
        <end position="54"/>
    </location>
</feature>
<evidence type="ECO:0000256" key="1">
    <source>
        <dbReference type="SAM" id="Phobius"/>
    </source>
</evidence>
<dbReference type="AlphaFoldDB" id="A0A7W3UHK9"/>
<evidence type="ECO:0000313" key="4">
    <source>
        <dbReference type="Proteomes" id="UP000534578"/>
    </source>
</evidence>
<organism evidence="2 4">
    <name type="scientific">Limosilactobacillus agrestis</name>
    <dbReference type="NCBI Taxonomy" id="2759748"/>
    <lineage>
        <taxon>Bacteria</taxon>
        <taxon>Bacillati</taxon>
        <taxon>Bacillota</taxon>
        <taxon>Bacilli</taxon>
        <taxon>Lactobacillales</taxon>
        <taxon>Lactobacillaceae</taxon>
        <taxon>Limosilactobacillus</taxon>
    </lineage>
</organism>
<keyword evidence="1" id="KW-0472">Membrane</keyword>
<name>A0A7W3UHK9_9LACO</name>
<keyword evidence="5" id="KW-1185">Reference proteome</keyword>
<accession>A0A7W3UHK9</accession>
<dbReference type="EMBL" id="JACIVE010000055">
    <property type="protein sequence ID" value="MBB1095604.1"/>
    <property type="molecule type" value="Genomic_DNA"/>
</dbReference>